<reference evidence="3 4" key="1">
    <citation type="submission" date="2015-03" db="EMBL/GenBank/DDBJ databases">
        <title>Genome assembly of Sandaracinus amylolyticus DSM 53668.</title>
        <authorList>
            <person name="Sharma G."/>
            <person name="Subramanian S."/>
        </authorList>
    </citation>
    <scope>NUCLEOTIDE SEQUENCE [LARGE SCALE GENOMIC DNA]</scope>
    <source>
        <strain evidence="3 4">DSM 53668</strain>
    </source>
</reference>
<dbReference type="SUPFAM" id="SSF160246">
    <property type="entry name" value="EspE N-terminal domain-like"/>
    <property type="match status" value="1"/>
</dbReference>
<gene>
    <name evidence="3" type="ORF">DB32_003981</name>
</gene>
<dbReference type="KEGG" id="samy:DB32_003981"/>
<dbReference type="Pfam" id="PF05157">
    <property type="entry name" value="MshEN"/>
    <property type="match status" value="1"/>
</dbReference>
<evidence type="ECO:0000259" key="2">
    <source>
        <dbReference type="Pfam" id="PF05157"/>
    </source>
</evidence>
<dbReference type="AlphaFoldDB" id="A0A0F6YK38"/>
<dbReference type="STRING" id="927083.DB32_003981"/>
<evidence type="ECO:0000256" key="1">
    <source>
        <dbReference type="SAM" id="MobiDB-lite"/>
    </source>
</evidence>
<feature type="region of interest" description="Disordered" evidence="1">
    <location>
        <begin position="140"/>
        <end position="165"/>
    </location>
</feature>
<dbReference type="InterPro" id="IPR007831">
    <property type="entry name" value="T2SS_GspE_N"/>
</dbReference>
<feature type="compositionally biased region" description="Basic and acidic residues" evidence="1">
    <location>
        <begin position="247"/>
        <end position="264"/>
    </location>
</feature>
<proteinExistence type="predicted"/>
<organism evidence="3 4">
    <name type="scientific">Sandaracinus amylolyticus</name>
    <dbReference type="NCBI Taxonomy" id="927083"/>
    <lineage>
        <taxon>Bacteria</taxon>
        <taxon>Pseudomonadati</taxon>
        <taxon>Myxococcota</taxon>
        <taxon>Polyangia</taxon>
        <taxon>Polyangiales</taxon>
        <taxon>Sandaracinaceae</taxon>
        <taxon>Sandaracinus</taxon>
    </lineage>
</organism>
<evidence type="ECO:0000313" key="4">
    <source>
        <dbReference type="Proteomes" id="UP000034883"/>
    </source>
</evidence>
<dbReference type="EMBL" id="CP011125">
    <property type="protein sequence ID" value="AKF06832.1"/>
    <property type="molecule type" value="Genomic_DNA"/>
</dbReference>
<dbReference type="Proteomes" id="UP000034883">
    <property type="component" value="Chromosome"/>
</dbReference>
<feature type="domain" description="Type II secretion system protein GspE N-terminal" evidence="2">
    <location>
        <begin position="68"/>
        <end position="143"/>
    </location>
</feature>
<sequence>MADDLGARLLRAGLVTRDQLAETLATAPAHGGALVSALVARGVPEDAIAGFFLADGFGPLMEADDLAKADPGARRRLPGAMASDLLAMPVRSSPAGLVVAMAAPSDRHAVREIARVVGSDVLPTVACVRALRAAIGDAYPDQAKQDAAGSEPPLDDRPTLVESEPPVLELVRRRTSGETPAAGTAPLGPRLIVEDDEPALPLVRTKPQHTPPRGVEAVPAPVASKVVSKAFARPEGVRRMQIPAAPVRHEGRGTAEYPAMKDDPEPTSTPSPPPSTPSPPPSTPAAEPSTPAPPTPSSLTPRPTSIVPPEHERWDFGGPSSSSSPAPPPRKLTPKVGPRARSELPSARSTLPEVGTVLAAIRGAPDRDSVVRLACEGAVTVARTAIFLALRKGVLKGWEGTGGGLTHDAVRNLWIPTTSASMLKDVVEHREAYVGPYGTAVADGLFRAAVGSRGGDVALHPVVVSDHVVGVLCADDVLPVPIARQRIELLAHAVGEAFKRIIVERKG</sequence>
<accession>A0A0F6YK38</accession>
<feature type="region of interest" description="Disordered" evidence="1">
    <location>
        <begin position="239"/>
        <end position="349"/>
    </location>
</feature>
<evidence type="ECO:0000313" key="3">
    <source>
        <dbReference type="EMBL" id="AKF06832.1"/>
    </source>
</evidence>
<dbReference type="Gene3D" id="3.30.300.160">
    <property type="entry name" value="Type II secretion system, protein E, N-terminal domain"/>
    <property type="match status" value="1"/>
</dbReference>
<protein>
    <submittedName>
        <fullName evidence="3">Type II secretory pathway, ATPase PulE/Tfp pilus assembly pathway, ATPase PilB</fullName>
    </submittedName>
</protein>
<keyword evidence="4" id="KW-1185">Reference proteome</keyword>
<dbReference type="OrthoDB" id="5430167at2"/>
<dbReference type="InterPro" id="IPR037257">
    <property type="entry name" value="T2SS_E_N_sf"/>
</dbReference>
<feature type="compositionally biased region" description="Pro residues" evidence="1">
    <location>
        <begin position="267"/>
        <end position="283"/>
    </location>
</feature>
<name>A0A0F6YK38_9BACT</name>
<dbReference type="RefSeq" id="WP_053234034.1">
    <property type="nucleotide sequence ID" value="NZ_CP011125.1"/>
</dbReference>